<dbReference type="AlphaFoldDB" id="A0A3M7PKH8"/>
<dbReference type="Proteomes" id="UP000276133">
    <property type="component" value="Unassembled WGS sequence"/>
</dbReference>
<accession>A0A3M7PKH8</accession>
<name>A0A3M7PKH8_BRAPC</name>
<gene>
    <name evidence="2" type="ORF">BpHYR1_037059</name>
</gene>
<keyword evidence="3" id="KW-1185">Reference proteome</keyword>
<organism evidence="2 3">
    <name type="scientific">Brachionus plicatilis</name>
    <name type="common">Marine rotifer</name>
    <name type="synonym">Brachionus muelleri</name>
    <dbReference type="NCBI Taxonomy" id="10195"/>
    <lineage>
        <taxon>Eukaryota</taxon>
        <taxon>Metazoa</taxon>
        <taxon>Spiralia</taxon>
        <taxon>Gnathifera</taxon>
        <taxon>Rotifera</taxon>
        <taxon>Eurotatoria</taxon>
        <taxon>Monogononta</taxon>
        <taxon>Pseudotrocha</taxon>
        <taxon>Ploima</taxon>
        <taxon>Brachionidae</taxon>
        <taxon>Brachionus</taxon>
    </lineage>
</organism>
<evidence type="ECO:0000313" key="3">
    <source>
        <dbReference type="Proteomes" id="UP000276133"/>
    </source>
</evidence>
<feature type="transmembrane region" description="Helical" evidence="1">
    <location>
        <begin position="20"/>
        <end position="37"/>
    </location>
</feature>
<protein>
    <submittedName>
        <fullName evidence="2">Uncharacterized protein</fullName>
    </submittedName>
</protein>
<sequence>MLSVSEKKFLFFTNLKIEKFQGSYLITIANNFTIYFSKLRSSWKKNSDEKKNKFKLKKS</sequence>
<keyword evidence="1" id="KW-0812">Transmembrane</keyword>
<evidence type="ECO:0000256" key="1">
    <source>
        <dbReference type="SAM" id="Phobius"/>
    </source>
</evidence>
<comment type="caution">
    <text evidence="2">The sequence shown here is derived from an EMBL/GenBank/DDBJ whole genome shotgun (WGS) entry which is preliminary data.</text>
</comment>
<reference evidence="2 3" key="1">
    <citation type="journal article" date="2018" name="Sci. Rep.">
        <title>Genomic signatures of local adaptation to the degree of environmental predictability in rotifers.</title>
        <authorList>
            <person name="Franch-Gras L."/>
            <person name="Hahn C."/>
            <person name="Garcia-Roger E.M."/>
            <person name="Carmona M.J."/>
            <person name="Serra M."/>
            <person name="Gomez A."/>
        </authorList>
    </citation>
    <scope>NUCLEOTIDE SEQUENCE [LARGE SCALE GENOMIC DNA]</scope>
    <source>
        <strain evidence="2">HYR1</strain>
    </source>
</reference>
<keyword evidence="1" id="KW-0472">Membrane</keyword>
<keyword evidence="1" id="KW-1133">Transmembrane helix</keyword>
<evidence type="ECO:0000313" key="2">
    <source>
        <dbReference type="EMBL" id="RMZ99224.1"/>
    </source>
</evidence>
<proteinExistence type="predicted"/>
<dbReference type="EMBL" id="REGN01010351">
    <property type="protein sequence ID" value="RMZ99224.1"/>
    <property type="molecule type" value="Genomic_DNA"/>
</dbReference>